<dbReference type="RefSeq" id="XP_014530501.1">
    <property type="nucleotide sequence ID" value="XM_014675015.1"/>
</dbReference>
<evidence type="ECO:0000256" key="1">
    <source>
        <dbReference type="SAM" id="MobiDB-lite"/>
    </source>
</evidence>
<protein>
    <recommendedName>
        <fullName evidence="2">Myb-like DNA-binding domain-containing protein</fullName>
    </recommendedName>
</protein>
<feature type="region of interest" description="Disordered" evidence="1">
    <location>
        <begin position="1"/>
        <end position="47"/>
    </location>
</feature>
<evidence type="ECO:0000259" key="2">
    <source>
        <dbReference type="Pfam" id="PF22980"/>
    </source>
</evidence>
<evidence type="ECO:0000313" key="4">
    <source>
        <dbReference type="Proteomes" id="UP000595662"/>
    </source>
</evidence>
<feature type="compositionally biased region" description="Basic and acidic residues" evidence="1">
    <location>
        <begin position="26"/>
        <end position="47"/>
    </location>
</feature>
<dbReference type="Proteomes" id="UP000595662">
    <property type="component" value="Chromosome 1"/>
</dbReference>
<proteinExistence type="predicted"/>
<feature type="domain" description="Myb-like DNA-binding" evidence="2">
    <location>
        <begin position="47"/>
        <end position="88"/>
    </location>
</feature>
<organism evidence="3 4">
    <name type="scientific">Penicillium digitatum</name>
    <name type="common">Green mold</name>
    <dbReference type="NCBI Taxonomy" id="36651"/>
    <lineage>
        <taxon>Eukaryota</taxon>
        <taxon>Fungi</taxon>
        <taxon>Dikarya</taxon>
        <taxon>Ascomycota</taxon>
        <taxon>Pezizomycotina</taxon>
        <taxon>Eurotiomycetes</taxon>
        <taxon>Eurotiomycetidae</taxon>
        <taxon>Eurotiales</taxon>
        <taxon>Aspergillaceae</taxon>
        <taxon>Penicillium</taxon>
    </lineage>
</organism>
<feature type="compositionally biased region" description="Acidic residues" evidence="1">
    <location>
        <begin position="123"/>
        <end position="135"/>
    </location>
</feature>
<dbReference type="KEGG" id="pdp:PDIP_88300"/>
<dbReference type="InterPro" id="IPR054505">
    <property type="entry name" value="Myb_DNA-bind_8"/>
</dbReference>
<dbReference type="AlphaFoldDB" id="A0A7T6XES7"/>
<dbReference type="Pfam" id="PF22980">
    <property type="entry name" value="Myb_DNA-bind_8"/>
    <property type="match status" value="1"/>
</dbReference>
<feature type="compositionally biased region" description="Basic residues" evidence="1">
    <location>
        <begin position="88"/>
        <end position="102"/>
    </location>
</feature>
<reference evidence="3 4" key="1">
    <citation type="submission" date="2020-08" db="EMBL/GenBank/DDBJ databases">
        <title>The completed genome sequence of the pathogenic ascomycete fungus Penicillium digitatum.</title>
        <authorList>
            <person name="Wang M."/>
        </authorList>
    </citation>
    <scope>NUCLEOTIDE SEQUENCE [LARGE SCALE GENOMIC DNA]</scope>
    <source>
        <strain evidence="3 4">PdW03</strain>
    </source>
</reference>
<sequence length="151" mass="16357">MAPSNNNSKDKGKEPAQAQIKLNLKAPEKGDGEASEETEPKVPKTSDEEFLLTLLDTVKVDHNAAANTLGINKAASRMRLIRLQQKYGFKKRGPKGTPRKKGTSVINKEAATENGLTAANDAEAVEEDTNVEDGETNEKKVAENCGTHRDL</sequence>
<dbReference type="EMBL" id="CP060774">
    <property type="protein sequence ID" value="QQK39767.1"/>
    <property type="molecule type" value="Genomic_DNA"/>
</dbReference>
<feature type="compositionally biased region" description="Basic and acidic residues" evidence="1">
    <location>
        <begin position="136"/>
        <end position="151"/>
    </location>
</feature>
<accession>A0A7T6XES7</accession>
<dbReference type="GeneID" id="26237144"/>
<feature type="region of interest" description="Disordered" evidence="1">
    <location>
        <begin position="85"/>
        <end position="151"/>
    </location>
</feature>
<gene>
    <name evidence="3" type="ORF">Pdw03_2621</name>
</gene>
<dbReference type="VEuPathDB" id="FungiDB:PDIP_88300"/>
<evidence type="ECO:0000313" key="3">
    <source>
        <dbReference type="EMBL" id="QQK39767.1"/>
    </source>
</evidence>
<name>A0A7T6XES7_PENDI</name>